<sequence>MQVEKIRSVQNLTPQNAETVTDPPSQANSRRCLLYSISAFFASDSRENLDSISPPFPNCGGSVGASVSLANNTGTSISFTALISEEGSLEDGSSMDNSAYEVVVAKDRSVAPCPTSDFLMMERQLFLTCY</sequence>
<feature type="region of interest" description="Disordered" evidence="1">
    <location>
        <begin position="1"/>
        <end position="27"/>
    </location>
</feature>
<dbReference type="AlphaFoldDB" id="A0AAD3XMY3"/>
<protein>
    <submittedName>
        <fullName evidence="2">Uncharacterized protein</fullName>
    </submittedName>
</protein>
<evidence type="ECO:0000313" key="3">
    <source>
        <dbReference type="Proteomes" id="UP001279734"/>
    </source>
</evidence>
<gene>
    <name evidence="2" type="ORF">Nepgr_012220</name>
</gene>
<evidence type="ECO:0000256" key="1">
    <source>
        <dbReference type="SAM" id="MobiDB-lite"/>
    </source>
</evidence>
<organism evidence="2 3">
    <name type="scientific">Nepenthes gracilis</name>
    <name type="common">Slender pitcher plant</name>
    <dbReference type="NCBI Taxonomy" id="150966"/>
    <lineage>
        <taxon>Eukaryota</taxon>
        <taxon>Viridiplantae</taxon>
        <taxon>Streptophyta</taxon>
        <taxon>Embryophyta</taxon>
        <taxon>Tracheophyta</taxon>
        <taxon>Spermatophyta</taxon>
        <taxon>Magnoliopsida</taxon>
        <taxon>eudicotyledons</taxon>
        <taxon>Gunneridae</taxon>
        <taxon>Pentapetalae</taxon>
        <taxon>Caryophyllales</taxon>
        <taxon>Nepenthaceae</taxon>
        <taxon>Nepenthes</taxon>
    </lineage>
</organism>
<accession>A0AAD3XMY3</accession>
<name>A0AAD3XMY3_NEPGR</name>
<dbReference type="EMBL" id="BSYO01000010">
    <property type="protein sequence ID" value="GMH10379.1"/>
    <property type="molecule type" value="Genomic_DNA"/>
</dbReference>
<dbReference type="Proteomes" id="UP001279734">
    <property type="component" value="Unassembled WGS sequence"/>
</dbReference>
<keyword evidence="3" id="KW-1185">Reference proteome</keyword>
<reference evidence="2" key="1">
    <citation type="submission" date="2023-05" db="EMBL/GenBank/DDBJ databases">
        <title>Nepenthes gracilis genome sequencing.</title>
        <authorList>
            <person name="Fukushima K."/>
        </authorList>
    </citation>
    <scope>NUCLEOTIDE SEQUENCE</scope>
    <source>
        <strain evidence="2">SING2019-196</strain>
    </source>
</reference>
<feature type="compositionally biased region" description="Polar residues" evidence="1">
    <location>
        <begin position="8"/>
        <end position="27"/>
    </location>
</feature>
<evidence type="ECO:0000313" key="2">
    <source>
        <dbReference type="EMBL" id="GMH10379.1"/>
    </source>
</evidence>
<proteinExistence type="predicted"/>
<comment type="caution">
    <text evidence="2">The sequence shown here is derived from an EMBL/GenBank/DDBJ whole genome shotgun (WGS) entry which is preliminary data.</text>
</comment>